<comment type="caution">
    <text evidence="2">The sequence shown here is derived from an EMBL/GenBank/DDBJ whole genome shotgun (WGS) entry which is preliminary data.</text>
</comment>
<protein>
    <submittedName>
        <fullName evidence="2">Uncharacterized protein</fullName>
    </submittedName>
</protein>
<evidence type="ECO:0000313" key="3">
    <source>
        <dbReference type="Proteomes" id="UP000265618"/>
    </source>
</evidence>
<feature type="compositionally biased region" description="Basic and acidic residues" evidence="1">
    <location>
        <begin position="857"/>
        <end position="868"/>
    </location>
</feature>
<proteinExistence type="predicted"/>
<dbReference type="EMBL" id="BDIP01000086">
    <property type="protein sequence ID" value="GIQ79977.1"/>
    <property type="molecule type" value="Genomic_DNA"/>
</dbReference>
<name>A0A9K3GEQ7_9EUKA</name>
<feature type="region of interest" description="Disordered" evidence="1">
    <location>
        <begin position="74"/>
        <end position="132"/>
    </location>
</feature>
<dbReference type="AlphaFoldDB" id="A0A9K3GEQ7"/>
<keyword evidence="3" id="KW-1185">Reference proteome</keyword>
<reference evidence="2 3" key="1">
    <citation type="journal article" date="2018" name="PLoS ONE">
        <title>The draft genome of Kipferlia bialata reveals reductive genome evolution in fornicate parasites.</title>
        <authorList>
            <person name="Tanifuji G."/>
            <person name="Takabayashi S."/>
            <person name="Kume K."/>
            <person name="Takagi M."/>
            <person name="Nakayama T."/>
            <person name="Kamikawa R."/>
            <person name="Inagaki Y."/>
            <person name="Hashimoto T."/>
        </authorList>
    </citation>
    <scope>NUCLEOTIDE SEQUENCE [LARGE SCALE GENOMIC DNA]</scope>
    <source>
        <strain evidence="2">NY0173</strain>
    </source>
</reference>
<dbReference type="Proteomes" id="UP000265618">
    <property type="component" value="Unassembled WGS sequence"/>
</dbReference>
<organism evidence="2 3">
    <name type="scientific">Kipferlia bialata</name>
    <dbReference type="NCBI Taxonomy" id="797122"/>
    <lineage>
        <taxon>Eukaryota</taxon>
        <taxon>Metamonada</taxon>
        <taxon>Carpediemonas-like organisms</taxon>
        <taxon>Kipferlia</taxon>
    </lineage>
</organism>
<evidence type="ECO:0000256" key="1">
    <source>
        <dbReference type="SAM" id="MobiDB-lite"/>
    </source>
</evidence>
<feature type="compositionally biased region" description="Polar residues" evidence="1">
    <location>
        <begin position="81"/>
        <end position="94"/>
    </location>
</feature>
<feature type="compositionally biased region" description="Basic and acidic residues" evidence="1">
    <location>
        <begin position="749"/>
        <end position="759"/>
    </location>
</feature>
<evidence type="ECO:0000313" key="2">
    <source>
        <dbReference type="EMBL" id="GIQ79977.1"/>
    </source>
</evidence>
<sequence length="937" mass="102983">RKEAMPLLKCPLLCEVPREQLLKTVQYASAKFEQDLKDAIDDSFECQTTGGVGRGMTKQRFKAAHLHLIARIESKDPRVQRLQNRPRASTSTKPKTPGSKDRSLSAAQPRDGAEGGGQVKTEGRVPGSKYRPSLAFQGLPGATAGRAVHVPVADITSGASVSFVGTEAGVPLKVTAKGLAVFDGTAASVSASASASASPAVPSAKRRHVPPLVYTSAPLAPTTMTKTSLTTMTPPYDPLSLPKVFVREANSRMGLSAEDVGEMEDSLTEEEDTDHDAVLGAAGGVGGPVDTDMIEHVHKIPVFEREAGTAIPSDAVQPVERERELGNKSSAVSPVSIAAGVRTAKPTVAGSVVEVGERDTAGWREAERVRRTAEASVSNRPSHWVSAPGGDTSYPFTTEIQLPIDRNSGLMPFPLVLHKCKCGYSGQGQCLATYPVHLRAKMMRSLRKLALETQGVRLVFAERHRTVVIAEEHSSICNLRMLFLTFLLDHFVDPAQVGPNRLQICSNAIDILAGMCDFRPCPQAQVAVGATFSKSPLELQTLLSRIPLRTLVEPSYDVYQHMLRGTQLTNRLYPDGSVRNGWRADALLYPPSGDLWAALQMRWMPAQKRSFSELVAADRQFIERWFCKKDTVSGVSVLQQPWESICVCMNMPRDRWTLAHGMRWKRGVPAAFLGVSRHTRRDGGTVVVGTNRARPDATHGRQREIDSDREAQTARLRDSVSFRYRERDSKAKTPQSALPGMPLSLPVSQRERETHDSQRGPRQRAVGREREVTREHKIPPHARERTFSEMLAQTVEAGEHRAYGDRNRVPNAAPVVSHARPAKAPGYPVLSLDGRQQQWEDQIAKDAALREGMKVAKQDADVTGRESESETEEEPVADHAVRVTVVQDRAGGRFVDFRVPIEALRPLLERLPEELMPPEALYELQRATLYGSKQRKE</sequence>
<feature type="non-terminal residue" evidence="2">
    <location>
        <position position="1"/>
    </location>
</feature>
<accession>A0A9K3GEQ7</accession>
<gene>
    <name evidence="2" type="ORF">KIPB_000694</name>
</gene>
<feature type="region of interest" description="Disordered" evidence="1">
    <location>
        <begin position="857"/>
        <end position="878"/>
    </location>
</feature>
<feature type="compositionally biased region" description="Basic and acidic residues" evidence="1">
    <location>
        <begin position="693"/>
        <end position="731"/>
    </location>
</feature>
<feature type="region of interest" description="Disordered" evidence="1">
    <location>
        <begin position="689"/>
        <end position="773"/>
    </location>
</feature>